<evidence type="ECO:0000259" key="1">
    <source>
        <dbReference type="Pfam" id="PF19955"/>
    </source>
</evidence>
<dbReference type="Pfam" id="PF19955">
    <property type="entry name" value="EAD1"/>
    <property type="match status" value="1"/>
</dbReference>
<name>A0AAJ5ZC97_AERCA</name>
<dbReference type="InterPro" id="IPR045430">
    <property type="entry name" value="EAD1"/>
</dbReference>
<feature type="domain" description="Effector-associated" evidence="1">
    <location>
        <begin position="739"/>
        <end position="816"/>
    </location>
</feature>
<sequence length="827" mass="90300">MRVEQALYGETRGGHGLRLASTDLSLISELTSRLDLPDTAPPGVNWSPFVSGFPYGEHYVLARTFADPAATRPGMVLSHAVIAPLDDVVKMSDLRPLFALLITEPISPEALVTCELPAFAEPPTPAPELVSLAEALVTRGVGPVVRVGLQGFDELILALWTNLWPEVRAQFAFRLSFGPQDIVDSPMPSLIYTPNELASRWRTHRVIGAANSSSPSLAAKILCGEAGAAQLLTLAQRLGARISHFTDLPLLQRIYEIDSSPNPRFDECVSVLRVLERLSPAPDRGAASKAKFIQKLESRMPNASVQEILLLRNLSTIGLSDSARIWDSFRAWVALSPLAQHEDADMLSVVSDALSPSAAVEPWRQAVLDGLVESASLASSTSFANAFWRWAKLHPAAVAKFADYLPVDGELDRRLADAVPQVVNLDTGNAVMAIAQSKHWLQLHGVAASACLAPREAVTRQLSIDTVATSLDGLRASLRCTSPNETIELALALALPRLLRIAAERVADDPPLLGGLSFAIRPAQDLWFYALLLNTEAWKGPLDPQSSFFTVIQNLLDGAEVNMDLIDTLSCSPLADLGEFTCRTDAWRCLPARARVNCLRATAAGWIQRALMGDVSTPDRELETTILDADGLEIALQLVVASAGQVVRIIGYLPNFNESRCLLWLDDQALLRSLPAADAQALGRLILSRRWQRAANRLVQLALQGRSDVKHALSECQTMIDLLSRWWLGVLPASDVDKWTVLEELAVNLYPNGPDDSGLWDRAGGQDADLKSYASGRTRWHDAISKLRRGRGPRVGRLLEAMRIDYPSNDQLRALLASRMFSEGFNE</sequence>
<dbReference type="RefSeq" id="WP_277856317.1">
    <property type="nucleotide sequence ID" value="NZ_CP120942.1"/>
</dbReference>
<dbReference type="Proteomes" id="UP001218423">
    <property type="component" value="Chromosome"/>
</dbReference>
<dbReference type="AlphaFoldDB" id="A0AAJ5ZC97"/>
<gene>
    <name evidence="2" type="ORF">P5S46_17955</name>
</gene>
<evidence type="ECO:0000313" key="2">
    <source>
        <dbReference type="EMBL" id="WFF97503.1"/>
    </source>
</evidence>
<accession>A0AAJ5ZC97</accession>
<organism evidence="2 3">
    <name type="scientific">Aeromonas caviae</name>
    <name type="common">Aeromonas punctata</name>
    <dbReference type="NCBI Taxonomy" id="648"/>
    <lineage>
        <taxon>Bacteria</taxon>
        <taxon>Pseudomonadati</taxon>
        <taxon>Pseudomonadota</taxon>
        <taxon>Gammaproteobacteria</taxon>
        <taxon>Aeromonadales</taxon>
        <taxon>Aeromonadaceae</taxon>
        <taxon>Aeromonas</taxon>
    </lineage>
</organism>
<reference evidence="2" key="1">
    <citation type="submission" date="2023-03" db="EMBL/GenBank/DDBJ databases">
        <title>Aeromonas caviae strain AC1520.</title>
        <authorList>
            <person name="Xie T."/>
            <person name="Zhang Q."/>
            <person name="Deng J."/>
            <person name="Li X."/>
        </authorList>
    </citation>
    <scope>NUCLEOTIDE SEQUENCE</scope>
    <source>
        <strain evidence="2">AC1520</strain>
    </source>
</reference>
<protein>
    <submittedName>
        <fullName evidence="2">Effector-associated domain EAD1-containing protein</fullName>
    </submittedName>
</protein>
<dbReference type="Pfam" id="PF20012">
    <property type="entry name" value="GAP1-N1"/>
    <property type="match status" value="1"/>
</dbReference>
<evidence type="ECO:0000313" key="3">
    <source>
        <dbReference type="Proteomes" id="UP001218423"/>
    </source>
</evidence>
<dbReference type="EMBL" id="CP120942">
    <property type="protein sequence ID" value="WFF97503.1"/>
    <property type="molecule type" value="Genomic_DNA"/>
</dbReference>
<proteinExistence type="predicted"/>